<gene>
    <name evidence="2" type="ORF">AVDCRST_MAG68-242</name>
</gene>
<dbReference type="PROSITE" id="PS51257">
    <property type="entry name" value="PROKAR_LIPOPROTEIN"/>
    <property type="match status" value="1"/>
</dbReference>
<feature type="chain" id="PRO_5026822251" evidence="1">
    <location>
        <begin position="17"/>
        <end position="162"/>
    </location>
</feature>
<reference evidence="2" key="1">
    <citation type="submission" date="2020-02" db="EMBL/GenBank/DDBJ databases">
        <authorList>
            <person name="Meier V. D."/>
        </authorList>
    </citation>
    <scope>NUCLEOTIDE SEQUENCE</scope>
    <source>
        <strain evidence="2">AVDCRST_MAG68</strain>
    </source>
</reference>
<evidence type="ECO:0000256" key="1">
    <source>
        <dbReference type="SAM" id="SignalP"/>
    </source>
</evidence>
<evidence type="ECO:0000313" key="2">
    <source>
        <dbReference type="EMBL" id="CAA9298898.1"/>
    </source>
</evidence>
<organism evidence="2">
    <name type="scientific">uncultured Gemmatimonadota bacterium</name>
    <dbReference type="NCBI Taxonomy" id="203437"/>
    <lineage>
        <taxon>Bacteria</taxon>
        <taxon>Pseudomonadati</taxon>
        <taxon>Gemmatimonadota</taxon>
        <taxon>environmental samples</taxon>
    </lineage>
</organism>
<feature type="signal peptide" evidence="1">
    <location>
        <begin position="1"/>
        <end position="16"/>
    </location>
</feature>
<protein>
    <submittedName>
        <fullName evidence="2">Uncharacterized protein</fullName>
    </submittedName>
</protein>
<dbReference type="AlphaFoldDB" id="A0A6J4K9H2"/>
<proteinExistence type="predicted"/>
<sequence length="162" mass="17721">MRHTRLLLALFLTLLAACDRGSTGPSDGRFGSFQGRWDGDPWHGLSYAVMDGDTLQIVGHRPDPKVYYDEFVVARIRFTGPGVYPVSGRAGHLSKLVGGDAGYFHDAGGTVIISGHDARERTVTGSVSLVADRADPDWRVDGTFSAPVYLDYRDVPRVRPFP</sequence>
<keyword evidence="1" id="KW-0732">Signal</keyword>
<accession>A0A6J4K9H2</accession>
<name>A0A6J4K9H2_9BACT</name>
<dbReference type="EMBL" id="CADCTW010000018">
    <property type="protein sequence ID" value="CAA9298898.1"/>
    <property type="molecule type" value="Genomic_DNA"/>
</dbReference>